<feature type="transmembrane region" description="Helical" evidence="8">
    <location>
        <begin position="183"/>
        <end position="206"/>
    </location>
</feature>
<feature type="transmembrane region" description="Helical" evidence="8">
    <location>
        <begin position="95"/>
        <end position="113"/>
    </location>
</feature>
<keyword evidence="5 8" id="KW-0812">Transmembrane</keyword>
<evidence type="ECO:0000256" key="7">
    <source>
        <dbReference type="ARBA" id="ARBA00023136"/>
    </source>
</evidence>
<dbReference type="PROSITE" id="PS01116">
    <property type="entry name" value="XANTH_URACIL_PERMASE"/>
    <property type="match status" value="1"/>
</dbReference>
<dbReference type="NCBIfam" id="TIGR03173">
    <property type="entry name" value="pbuX"/>
    <property type="match status" value="1"/>
</dbReference>
<evidence type="ECO:0000256" key="1">
    <source>
        <dbReference type="ARBA" id="ARBA00004651"/>
    </source>
</evidence>
<evidence type="ECO:0000256" key="4">
    <source>
        <dbReference type="ARBA" id="ARBA00022475"/>
    </source>
</evidence>
<evidence type="ECO:0000313" key="9">
    <source>
        <dbReference type="EMBL" id="ASS73741.1"/>
    </source>
</evidence>
<dbReference type="OrthoDB" id="9805749at2"/>
<dbReference type="Proteomes" id="UP000214688">
    <property type="component" value="Chromosome"/>
</dbReference>
<evidence type="ECO:0000256" key="8">
    <source>
        <dbReference type="SAM" id="Phobius"/>
    </source>
</evidence>
<dbReference type="NCBIfam" id="NF037981">
    <property type="entry name" value="NCS2_1"/>
    <property type="match status" value="1"/>
</dbReference>
<proteinExistence type="inferred from homology"/>
<keyword evidence="6 8" id="KW-1133">Transmembrane helix</keyword>
<dbReference type="RefSeq" id="WP_094235001.1">
    <property type="nucleotide sequence ID" value="NZ_CP022657.1"/>
</dbReference>
<keyword evidence="10" id="KW-1185">Reference proteome</keyword>
<keyword evidence="7 8" id="KW-0472">Membrane</keyword>
<feature type="transmembrane region" description="Helical" evidence="8">
    <location>
        <begin position="367"/>
        <end position="386"/>
    </location>
</feature>
<dbReference type="PANTHER" id="PTHR42810">
    <property type="entry name" value="PURINE PERMEASE C1399.01C-RELATED"/>
    <property type="match status" value="1"/>
</dbReference>
<evidence type="ECO:0000256" key="3">
    <source>
        <dbReference type="ARBA" id="ARBA00022448"/>
    </source>
</evidence>
<evidence type="ECO:0000256" key="2">
    <source>
        <dbReference type="ARBA" id="ARBA00008821"/>
    </source>
</evidence>
<feature type="transmembrane region" description="Helical" evidence="8">
    <location>
        <begin position="335"/>
        <end position="355"/>
    </location>
</feature>
<dbReference type="AlphaFoldDB" id="A0A223CWV0"/>
<feature type="transmembrane region" description="Helical" evidence="8">
    <location>
        <begin position="39"/>
        <end position="59"/>
    </location>
</feature>
<feature type="transmembrane region" description="Helical" evidence="8">
    <location>
        <begin position="120"/>
        <end position="139"/>
    </location>
</feature>
<organism evidence="9 10">
    <name type="scientific">Tumebacillus algifaecis</name>
    <dbReference type="NCBI Taxonomy" id="1214604"/>
    <lineage>
        <taxon>Bacteria</taxon>
        <taxon>Bacillati</taxon>
        <taxon>Bacillota</taxon>
        <taxon>Bacilli</taxon>
        <taxon>Bacillales</taxon>
        <taxon>Alicyclobacillaceae</taxon>
        <taxon>Tumebacillus</taxon>
    </lineage>
</organism>
<evidence type="ECO:0000313" key="10">
    <source>
        <dbReference type="Proteomes" id="UP000214688"/>
    </source>
</evidence>
<comment type="similarity">
    <text evidence="2">Belongs to the nucleobase:cation symporter-2 (NCS2) (TC 2.A.40) family.</text>
</comment>
<feature type="transmembrane region" description="Helical" evidence="8">
    <location>
        <begin position="12"/>
        <end position="33"/>
    </location>
</feature>
<dbReference type="InterPro" id="IPR006043">
    <property type="entry name" value="NCS2"/>
</dbReference>
<protein>
    <submittedName>
        <fullName evidence="9">Xanthine permease</fullName>
    </submittedName>
</protein>
<feature type="transmembrane region" description="Helical" evidence="8">
    <location>
        <begin position="159"/>
        <end position="176"/>
    </location>
</feature>
<gene>
    <name evidence="9" type="ORF">CIG75_01300</name>
</gene>
<dbReference type="GO" id="GO:0005886">
    <property type="term" value="C:plasma membrane"/>
    <property type="evidence" value="ECO:0007669"/>
    <property type="project" value="UniProtKB-SubCell"/>
</dbReference>
<evidence type="ECO:0000256" key="5">
    <source>
        <dbReference type="ARBA" id="ARBA00022692"/>
    </source>
</evidence>
<comment type="subcellular location">
    <subcellularLocation>
        <location evidence="1">Cell membrane</location>
        <topology evidence="1">Multi-pass membrane protein</topology>
    </subcellularLocation>
</comment>
<name>A0A223CWV0_9BACL</name>
<keyword evidence="4" id="KW-1003">Cell membrane</keyword>
<dbReference type="KEGG" id="tab:CIG75_01300"/>
<feature type="transmembrane region" description="Helical" evidence="8">
    <location>
        <begin position="307"/>
        <end position="329"/>
    </location>
</feature>
<dbReference type="InterPro" id="IPR006042">
    <property type="entry name" value="Xan_ur_permease"/>
</dbReference>
<keyword evidence="3" id="KW-0813">Transport</keyword>
<accession>A0A223CWV0</accession>
<dbReference type="EMBL" id="CP022657">
    <property type="protein sequence ID" value="ASS73741.1"/>
    <property type="molecule type" value="Genomic_DNA"/>
</dbReference>
<dbReference type="PANTHER" id="PTHR42810:SF4">
    <property type="entry name" value="URIC ACID TRANSPORTER UACT"/>
    <property type="match status" value="1"/>
</dbReference>
<sequence>MVTPQKTFALGLQHVLAMYAGAVIVPLIIGAALQLTPSQMAYLIAADLFTCGIATLLQVLGTRYVGIKMPVVLGCTFTAVGPIIAISLSSNLATAYGAIIVAGLFVFLAAPLFGKLLRFFPTVVTGSVVTIIGLSLIPVAMNNAAGGQGAPDFGQPRNLLLALGTLLLILVINRFFTGFIRSISVLLGLIAGTILASFLGMVNFSTVSEASWVSIVQPFYFGTPEFNIVAILTMILVCLISMVESTGVYFALGKITDKKIGQNDIVKGLRAEGIGIVLGGIFNAFPYTAYSQNVGLVSMTRIKSRSVIIAAGLLLIVLGLLPKLAALTTVIPNPVLGGAMVAMFGMVVASGINILSDVDFTRNENLLIAACSIAVGLGSAAVPQMFDQLPTMLKMLLQNGIVTGSVTAIALNIFLNMKGDSAKNSASTPLVTEANASH</sequence>
<dbReference type="GO" id="GO:0042907">
    <property type="term" value="F:xanthine transmembrane transporter activity"/>
    <property type="evidence" value="ECO:0007669"/>
    <property type="project" value="TreeGrafter"/>
</dbReference>
<feature type="transmembrane region" description="Helical" evidence="8">
    <location>
        <begin position="226"/>
        <end position="252"/>
    </location>
</feature>
<evidence type="ECO:0000256" key="6">
    <source>
        <dbReference type="ARBA" id="ARBA00022989"/>
    </source>
</evidence>
<dbReference type="InterPro" id="IPR017588">
    <property type="entry name" value="UacT-like"/>
</dbReference>
<reference evidence="9 10" key="1">
    <citation type="journal article" date="2015" name="Int. J. Syst. Evol. Microbiol.">
        <title>Tumebacillus algifaecis sp. nov., isolated from decomposing algal scum.</title>
        <authorList>
            <person name="Wu Y.F."/>
            <person name="Zhang B."/>
            <person name="Xing P."/>
            <person name="Wu Q.L."/>
            <person name="Liu S.J."/>
        </authorList>
    </citation>
    <scope>NUCLEOTIDE SEQUENCE [LARGE SCALE GENOMIC DNA]</scope>
    <source>
        <strain evidence="9 10">THMBR28</strain>
    </source>
</reference>
<feature type="transmembrane region" description="Helical" evidence="8">
    <location>
        <begin position="71"/>
        <end position="89"/>
    </location>
</feature>
<feature type="transmembrane region" description="Helical" evidence="8">
    <location>
        <begin position="392"/>
        <end position="415"/>
    </location>
</feature>
<dbReference type="NCBIfam" id="TIGR00801">
    <property type="entry name" value="ncs2"/>
    <property type="match status" value="1"/>
</dbReference>
<dbReference type="Pfam" id="PF00860">
    <property type="entry name" value="Xan_ur_permease"/>
    <property type="match status" value="1"/>
</dbReference>